<comment type="subcellular location">
    <subcellularLocation>
        <location evidence="1">Nucleus</location>
    </subcellularLocation>
</comment>
<dbReference type="Pfam" id="PF00172">
    <property type="entry name" value="Zn_clus"/>
    <property type="match status" value="1"/>
</dbReference>
<feature type="region of interest" description="Disordered" evidence="4">
    <location>
        <begin position="244"/>
        <end position="291"/>
    </location>
</feature>
<dbReference type="EMBL" id="CDQK01000004">
    <property type="protein sequence ID" value="CEP23362.1"/>
    <property type="molecule type" value="Genomic_DNA"/>
</dbReference>
<dbReference type="InterPro" id="IPR021858">
    <property type="entry name" value="Fun_TF"/>
</dbReference>
<feature type="domain" description="Zn(2)-C6 fungal-type" evidence="5">
    <location>
        <begin position="60"/>
        <end position="90"/>
    </location>
</feature>
<dbReference type="CDD" id="cd00067">
    <property type="entry name" value="GAL4"/>
    <property type="match status" value="1"/>
</dbReference>
<dbReference type="InterPro" id="IPR036864">
    <property type="entry name" value="Zn2-C6_fun-type_DNA-bd_sf"/>
</dbReference>
<name>A0A0H5C6A0_CYBJN</name>
<evidence type="ECO:0000256" key="3">
    <source>
        <dbReference type="SAM" id="Coils"/>
    </source>
</evidence>
<feature type="region of interest" description="Disordered" evidence="4">
    <location>
        <begin position="12"/>
        <end position="31"/>
    </location>
</feature>
<sequence>MFLTFNGLKKSVEKDSPDAQNTGVNGSTTDESIVQNLDANADKATRSRIFRFTTKKSRMGCITCKIRKKRCSQERPICADCRRLGKNCVWATDEMTNEHVKQLRRKVEEEERRSKRLKRCDNERKIQTNKTSTSTVVVDDVHNDRGIQTHQTDIPVEGDDDDDNELRTLDTESHGSFQTPVSTNLANFPAISANHVTSPRFDSLTSKSLSPFDNFQEFQQLFEMNIRNNYSNSPKLQLLEDEYDDSNKKTDDDTHKDNDNDENALADEDDNDDKVKTAPGAMSNEHRVVNTRSPSPFNLEAFLSTPNMAFEITNVFSNMPSEITLDPIGATLFDYYKNKLSNIVSIVPAESNYYTNVFLPMAMVNKGVLYSIMAWAGYHMGGDFEREGTRYMDKALDYIKQTPIGSDSDALQRLASLLIMCAAEICKGDVTKWPVFLQWASKIIKDRGGLYKFRQDKEQHWLISSFAYHDILASSASERGTYFPVDDYDKFIVNCGFGVDPLQGIVKPLFNIIGEISTLATEAKRLLKISSNSLGDGIMHDDDEDDDNCNNNKDEESPDIPGIDTPDSVNSAQGERIFTKYSSLLQIMEKASALENKINIVKPDPSDLSEFGNHDLELQLTLFELFQFTAKLHLRQSVLRLNPSSLETQFILCELLKCLDIVLRSPVEASLCFPMFIAGMNCTTKKDRRIMLERFNDIIQRYSFKNLERAKTIMEQVWMIDPSGTKCVDWYEIVKRLGWDLSFA</sequence>
<feature type="compositionally biased region" description="Acidic residues" evidence="4">
    <location>
        <begin position="259"/>
        <end position="272"/>
    </location>
</feature>
<organism evidence="6 7">
    <name type="scientific">Cyberlindnera jadinii (strain ATCC 18201 / CBS 1600 / BCRC 20928 / JCM 3617 / NBRC 0987 / NRRL Y-1542)</name>
    <name type="common">Torula yeast</name>
    <name type="synonym">Candida utilis</name>
    <dbReference type="NCBI Taxonomy" id="983966"/>
    <lineage>
        <taxon>Eukaryota</taxon>
        <taxon>Fungi</taxon>
        <taxon>Dikarya</taxon>
        <taxon>Ascomycota</taxon>
        <taxon>Saccharomycotina</taxon>
        <taxon>Saccharomycetes</taxon>
        <taxon>Phaffomycetales</taxon>
        <taxon>Phaffomycetaceae</taxon>
        <taxon>Cyberlindnera</taxon>
    </lineage>
</organism>
<feature type="region of interest" description="Disordered" evidence="4">
    <location>
        <begin position="537"/>
        <end position="567"/>
    </location>
</feature>
<evidence type="ECO:0000259" key="5">
    <source>
        <dbReference type="PROSITE" id="PS50048"/>
    </source>
</evidence>
<dbReference type="Gene3D" id="4.10.240.10">
    <property type="entry name" value="Zn(2)-C6 fungal-type DNA-binding domain"/>
    <property type="match status" value="1"/>
</dbReference>
<feature type="compositionally biased region" description="Basic and acidic residues" evidence="4">
    <location>
        <begin position="245"/>
        <end position="258"/>
    </location>
</feature>
<evidence type="ECO:0000313" key="6">
    <source>
        <dbReference type="EMBL" id="CEP23362.1"/>
    </source>
</evidence>
<evidence type="ECO:0000313" key="7">
    <source>
        <dbReference type="Proteomes" id="UP000038830"/>
    </source>
</evidence>
<dbReference type="GO" id="GO:0005634">
    <property type="term" value="C:nucleus"/>
    <property type="evidence" value="ECO:0007669"/>
    <property type="project" value="UniProtKB-SubCell"/>
</dbReference>
<dbReference type="PROSITE" id="PS50048">
    <property type="entry name" value="ZN2_CY6_FUNGAL_2"/>
    <property type="match status" value="1"/>
</dbReference>
<feature type="compositionally biased region" description="Polar residues" evidence="4">
    <location>
        <begin position="18"/>
        <end position="31"/>
    </location>
</feature>
<dbReference type="Pfam" id="PF11951">
    <property type="entry name" value="Fungal_trans_2"/>
    <property type="match status" value="1"/>
</dbReference>
<gene>
    <name evidence="6" type="primary">UGA3</name>
    <name evidence="6" type="ORF">BN1211_3928</name>
</gene>
<evidence type="ECO:0000256" key="2">
    <source>
        <dbReference type="ARBA" id="ARBA00023242"/>
    </source>
</evidence>
<proteinExistence type="predicted"/>
<feature type="region of interest" description="Disordered" evidence="4">
    <location>
        <begin position="147"/>
        <end position="166"/>
    </location>
</feature>
<evidence type="ECO:0000256" key="1">
    <source>
        <dbReference type="ARBA" id="ARBA00004123"/>
    </source>
</evidence>
<dbReference type="Proteomes" id="UP000038830">
    <property type="component" value="Unassembled WGS sequence"/>
</dbReference>
<keyword evidence="3" id="KW-0175">Coiled coil</keyword>
<dbReference type="PANTHER" id="PTHR37534">
    <property type="entry name" value="TRANSCRIPTIONAL ACTIVATOR PROTEIN UGA3"/>
    <property type="match status" value="1"/>
</dbReference>
<accession>A0A0H5C6A0</accession>
<dbReference type="InterPro" id="IPR001138">
    <property type="entry name" value="Zn2Cys6_DnaBD"/>
</dbReference>
<dbReference type="GO" id="GO:0045944">
    <property type="term" value="P:positive regulation of transcription by RNA polymerase II"/>
    <property type="evidence" value="ECO:0007669"/>
    <property type="project" value="TreeGrafter"/>
</dbReference>
<dbReference type="AlphaFoldDB" id="A0A0H5C6A0"/>
<feature type="coiled-coil region" evidence="3">
    <location>
        <begin position="93"/>
        <end position="120"/>
    </location>
</feature>
<protein>
    <submittedName>
        <fullName evidence="6">UGA3 protein</fullName>
    </submittedName>
</protein>
<evidence type="ECO:0000256" key="4">
    <source>
        <dbReference type="SAM" id="MobiDB-lite"/>
    </source>
</evidence>
<dbReference type="GO" id="GO:0000976">
    <property type="term" value="F:transcription cis-regulatory region binding"/>
    <property type="evidence" value="ECO:0007669"/>
    <property type="project" value="TreeGrafter"/>
</dbReference>
<dbReference type="SUPFAM" id="SSF57701">
    <property type="entry name" value="Zn2/Cys6 DNA-binding domain"/>
    <property type="match status" value="1"/>
</dbReference>
<dbReference type="PANTHER" id="PTHR37534:SF7">
    <property type="entry name" value="TRANSCRIPTIONAL ACTIVATOR PROTEIN UGA3"/>
    <property type="match status" value="1"/>
</dbReference>
<keyword evidence="2" id="KW-0539">Nucleus</keyword>
<reference evidence="7" key="1">
    <citation type="journal article" date="2015" name="J. Biotechnol.">
        <title>The structure of the Cyberlindnera jadinii genome and its relation to Candida utilis analyzed by the occurrence of single nucleotide polymorphisms.</title>
        <authorList>
            <person name="Rupp O."/>
            <person name="Brinkrolf K."/>
            <person name="Buerth C."/>
            <person name="Kunigo M."/>
            <person name="Schneider J."/>
            <person name="Jaenicke S."/>
            <person name="Goesmann A."/>
            <person name="Puehler A."/>
            <person name="Jaeger K.-E."/>
            <person name="Ernst J.F."/>
        </authorList>
    </citation>
    <scope>NUCLEOTIDE SEQUENCE [LARGE SCALE GENOMIC DNA]</scope>
    <source>
        <strain evidence="7">ATCC 18201 / CBS 1600 / BCRC 20928 / JCM 3617 / NBRC 0987 / NRRL Y-1542</strain>
    </source>
</reference>
<dbReference type="PROSITE" id="PS00463">
    <property type="entry name" value="ZN2_CY6_FUNGAL_1"/>
    <property type="match status" value="1"/>
</dbReference>
<dbReference type="GO" id="GO:0008270">
    <property type="term" value="F:zinc ion binding"/>
    <property type="evidence" value="ECO:0007669"/>
    <property type="project" value="InterPro"/>
</dbReference>
<dbReference type="GO" id="GO:0000981">
    <property type="term" value="F:DNA-binding transcription factor activity, RNA polymerase II-specific"/>
    <property type="evidence" value="ECO:0007669"/>
    <property type="project" value="InterPro"/>
</dbReference>
<dbReference type="SMART" id="SM00066">
    <property type="entry name" value="GAL4"/>
    <property type="match status" value="1"/>
</dbReference>